<evidence type="ECO:0000313" key="1">
    <source>
        <dbReference type="EMBL" id="PHX56435.1"/>
    </source>
</evidence>
<dbReference type="Proteomes" id="UP000226442">
    <property type="component" value="Unassembled WGS sequence"/>
</dbReference>
<protein>
    <submittedName>
        <fullName evidence="1">Uncharacterized protein</fullName>
    </submittedName>
</protein>
<name>A0A2G4F3X5_9CYAN</name>
<evidence type="ECO:0000313" key="2">
    <source>
        <dbReference type="Proteomes" id="UP000226442"/>
    </source>
</evidence>
<reference evidence="1" key="1">
    <citation type="submission" date="2017-10" db="EMBL/GenBank/DDBJ databases">
        <title>Draft genome sequence of the planktic cyanobacteria Tychonema bourrellyi isolated from alpine lentic freshwater.</title>
        <authorList>
            <person name="Tett A."/>
            <person name="Armanini F."/>
            <person name="Asnicar F."/>
            <person name="Boscaini A."/>
            <person name="Pasolli E."/>
            <person name="Zolfo M."/>
            <person name="Donati C."/>
            <person name="Salmaso N."/>
            <person name="Segata N."/>
        </authorList>
    </citation>
    <scope>NUCLEOTIDE SEQUENCE</scope>
    <source>
        <strain evidence="1">FEM_GT703</strain>
    </source>
</reference>
<sequence>MLANSHRVLPLTSETSTRHVYHNTSVGWVERQRNPTLILEELGLAIAQPNLHYLHFTCNTNFL</sequence>
<proteinExistence type="predicted"/>
<keyword evidence="2" id="KW-1185">Reference proteome</keyword>
<organism evidence="1 2">
    <name type="scientific">Tychonema bourrellyi FEM_GT703</name>
    <dbReference type="NCBI Taxonomy" id="2040638"/>
    <lineage>
        <taxon>Bacteria</taxon>
        <taxon>Bacillati</taxon>
        <taxon>Cyanobacteriota</taxon>
        <taxon>Cyanophyceae</taxon>
        <taxon>Oscillatoriophycideae</taxon>
        <taxon>Oscillatoriales</taxon>
        <taxon>Microcoleaceae</taxon>
        <taxon>Tychonema</taxon>
    </lineage>
</organism>
<comment type="caution">
    <text evidence="1">The sequence shown here is derived from an EMBL/GenBank/DDBJ whole genome shotgun (WGS) entry which is preliminary data.</text>
</comment>
<gene>
    <name evidence="1" type="ORF">CP500_005370</name>
</gene>
<accession>A0A2G4F3X5</accession>
<dbReference type="EMBL" id="NXIB02000020">
    <property type="protein sequence ID" value="PHX56435.1"/>
    <property type="molecule type" value="Genomic_DNA"/>
</dbReference>
<dbReference type="AlphaFoldDB" id="A0A2G4F3X5"/>